<dbReference type="AlphaFoldDB" id="A0A7J6U5L7"/>
<sequence>MGVTFSRLGLLLLPAVAIQSHVKEKKVNKNWVEPEVGHYESHSPTGVGSFPSAKLDIWFDEELQSREFNLTLGEYSGRGHLRPVGRRGLVALTGVDGSQEDGYLLDQCSKLTKLTQKFFEAIDVYKIPRAERSRLIILCPVPGQGWTLYLGVVRDSALTFKALYSPVVLTSPSPVPVTLAQAHKKRDLREWALPPSGVYRSDGTMRVGDLTHLKLIIDSNRVVIALGDFTAWGLLERQAQIQRVPLSMGDGMKDTHPSAECFKIKYSAEGSVSAVIAAYRHYRIPDADASSGHKSMNLCPVADAMRGSPVWMIFFCVQRDGRSNVRRLSCPMPLQYVSSLPMPGYAEPERASEVLREAAEVARDDSVPEKSVGRVHRVNRRPLAPPRVGYFT</sequence>
<gene>
    <name evidence="2" type="ORF">FOZ62_004408</name>
</gene>
<reference evidence="2 3" key="1">
    <citation type="submission" date="2020-04" db="EMBL/GenBank/DDBJ databases">
        <title>Perkinsus olseni comparative genomics.</title>
        <authorList>
            <person name="Bogema D.R."/>
        </authorList>
    </citation>
    <scope>NUCLEOTIDE SEQUENCE [LARGE SCALE GENOMIC DNA]</scope>
    <source>
        <strain evidence="2">ATCC PRA-205</strain>
    </source>
</reference>
<dbReference type="Proteomes" id="UP000574390">
    <property type="component" value="Unassembled WGS sequence"/>
</dbReference>
<organism evidence="2 3">
    <name type="scientific">Perkinsus olseni</name>
    <name type="common">Perkinsus atlanticus</name>
    <dbReference type="NCBI Taxonomy" id="32597"/>
    <lineage>
        <taxon>Eukaryota</taxon>
        <taxon>Sar</taxon>
        <taxon>Alveolata</taxon>
        <taxon>Perkinsozoa</taxon>
        <taxon>Perkinsea</taxon>
        <taxon>Perkinsida</taxon>
        <taxon>Perkinsidae</taxon>
        <taxon>Perkinsus</taxon>
    </lineage>
</organism>
<accession>A0A7J6U5L7</accession>
<comment type="caution">
    <text evidence="2">The sequence shown here is derived from an EMBL/GenBank/DDBJ whole genome shotgun (WGS) entry which is preliminary data.</text>
</comment>
<evidence type="ECO:0000313" key="2">
    <source>
        <dbReference type="EMBL" id="KAF4752665.1"/>
    </source>
</evidence>
<name>A0A7J6U5L7_PEROL</name>
<dbReference type="EMBL" id="JABANM010002368">
    <property type="protein sequence ID" value="KAF4752665.1"/>
    <property type="molecule type" value="Genomic_DNA"/>
</dbReference>
<evidence type="ECO:0000256" key="1">
    <source>
        <dbReference type="SAM" id="SignalP"/>
    </source>
</evidence>
<keyword evidence="1" id="KW-0732">Signal</keyword>
<feature type="chain" id="PRO_5029685625" evidence="1">
    <location>
        <begin position="18"/>
        <end position="392"/>
    </location>
</feature>
<feature type="non-terminal residue" evidence="2">
    <location>
        <position position="392"/>
    </location>
</feature>
<feature type="signal peptide" evidence="1">
    <location>
        <begin position="1"/>
        <end position="17"/>
    </location>
</feature>
<protein>
    <submittedName>
        <fullName evidence="2">Uncharacterized protein</fullName>
    </submittedName>
</protein>
<evidence type="ECO:0000313" key="3">
    <source>
        <dbReference type="Proteomes" id="UP000574390"/>
    </source>
</evidence>
<proteinExistence type="predicted"/>